<dbReference type="Proteomes" id="UP000053477">
    <property type="component" value="Unassembled WGS sequence"/>
</dbReference>
<feature type="transmembrane region" description="Helical" evidence="1">
    <location>
        <begin position="55"/>
        <end position="76"/>
    </location>
</feature>
<reference evidence="2 3" key="1">
    <citation type="submission" date="2015-04" db="EMBL/GenBank/DDBJ databases">
        <title>Complete genome sequence of Schizopora paradoxa KUC8140, a cosmopolitan wood degrader in East Asia.</title>
        <authorList>
            <consortium name="DOE Joint Genome Institute"/>
            <person name="Min B."/>
            <person name="Park H."/>
            <person name="Jang Y."/>
            <person name="Kim J.-J."/>
            <person name="Kim K.H."/>
            <person name="Pangilinan J."/>
            <person name="Lipzen A."/>
            <person name="Riley R."/>
            <person name="Grigoriev I.V."/>
            <person name="Spatafora J.W."/>
            <person name="Choi I.-G."/>
        </authorList>
    </citation>
    <scope>NUCLEOTIDE SEQUENCE [LARGE SCALE GENOMIC DNA]</scope>
    <source>
        <strain evidence="2 3">KUC8140</strain>
    </source>
</reference>
<feature type="transmembrane region" description="Helical" evidence="1">
    <location>
        <begin position="26"/>
        <end position="48"/>
    </location>
</feature>
<feature type="transmembrane region" description="Helical" evidence="1">
    <location>
        <begin position="99"/>
        <end position="117"/>
    </location>
</feature>
<feature type="transmembrane region" description="Helical" evidence="1">
    <location>
        <begin position="137"/>
        <end position="162"/>
    </location>
</feature>
<keyword evidence="1" id="KW-1133">Transmembrane helix</keyword>
<accession>A0A0H2SIA4</accession>
<evidence type="ECO:0000313" key="3">
    <source>
        <dbReference type="Proteomes" id="UP000053477"/>
    </source>
</evidence>
<keyword evidence="1" id="KW-0472">Membrane</keyword>
<keyword evidence="1" id="KW-0812">Transmembrane</keyword>
<keyword evidence="3" id="KW-1185">Reference proteome</keyword>
<dbReference type="InParanoid" id="A0A0H2SIA4"/>
<evidence type="ECO:0000313" key="2">
    <source>
        <dbReference type="EMBL" id="KLO16836.1"/>
    </source>
</evidence>
<protein>
    <submittedName>
        <fullName evidence="2">Uncharacterized protein</fullName>
    </submittedName>
</protein>
<name>A0A0H2SIA4_9AGAM</name>
<evidence type="ECO:0000256" key="1">
    <source>
        <dbReference type="SAM" id="Phobius"/>
    </source>
</evidence>
<gene>
    <name evidence="2" type="ORF">SCHPADRAFT_994804</name>
</gene>
<dbReference type="EMBL" id="KQ085911">
    <property type="protein sequence ID" value="KLO16836.1"/>
    <property type="molecule type" value="Genomic_DNA"/>
</dbReference>
<feature type="transmembrane region" description="Helical" evidence="1">
    <location>
        <begin position="191"/>
        <end position="213"/>
    </location>
</feature>
<dbReference type="AlphaFoldDB" id="A0A0H2SIA4"/>
<feature type="transmembrane region" description="Helical" evidence="1">
    <location>
        <begin position="275"/>
        <end position="293"/>
    </location>
</feature>
<feature type="transmembrane region" description="Helical" evidence="1">
    <location>
        <begin position="225"/>
        <end position="251"/>
    </location>
</feature>
<proteinExistence type="predicted"/>
<sequence>MEQTRNALLQRRDNIFTDNPFLAKSVVIESIFTAAFLVVVGLCTRVLILGRGSRLVYALLLSSSIFYVIDLCLVIAENVTIVTVSNADMSLHTAQAEEFFGALAFPLLFASAALAAVKRYFFVSGITGHKIHKFDPIVATGTLIATWLTITSLVLAGCNIALFDFEFDTILEGPTLKSLIKQINRINNVGYVRSAALCVGCLYIIFSIVYTYLKMRRNEHFHDEVTKWMAFLVMPAVVMNFFYVLIFTILLSPKVSSQVFQTFESVNAIELADEVVSPGIPFLISLALVAIGLKHMVWKHSTTSTEGFVPMNDWPTRKLDAEAPFGVKDV</sequence>
<organism evidence="2 3">
    <name type="scientific">Schizopora paradoxa</name>
    <dbReference type="NCBI Taxonomy" id="27342"/>
    <lineage>
        <taxon>Eukaryota</taxon>
        <taxon>Fungi</taxon>
        <taxon>Dikarya</taxon>
        <taxon>Basidiomycota</taxon>
        <taxon>Agaricomycotina</taxon>
        <taxon>Agaricomycetes</taxon>
        <taxon>Hymenochaetales</taxon>
        <taxon>Schizoporaceae</taxon>
        <taxon>Schizopora</taxon>
    </lineage>
</organism>